<evidence type="ECO:0000313" key="7">
    <source>
        <dbReference type="Proteomes" id="UP000038045"/>
    </source>
</evidence>
<dbReference type="Proteomes" id="UP000038045">
    <property type="component" value="Unplaced"/>
</dbReference>
<reference evidence="8" key="1">
    <citation type="submission" date="2017-02" db="UniProtKB">
        <authorList>
            <consortium name="WormBaseParasite"/>
        </authorList>
    </citation>
    <scope>IDENTIFICATION</scope>
</reference>
<dbReference type="STRING" id="131310.A0A0N5A541"/>
<evidence type="ECO:0000313" key="8">
    <source>
        <dbReference type="WBParaSite" id="PTRK_0001682500.1"/>
    </source>
</evidence>
<proteinExistence type="inferred from homology"/>
<sequence>MMLRNTTKLFRYQIKLCSSVTTRLVNSDAYEKLGPFKEFFDEEKNWGVLELRPKRRPGREWQKEELRLKSNTDLHKLWYILLKERNMLYTMREAYVTRGESGFPNEERIDRVKMSMENLQDIIAERNNAFYELETGMKAEPTKRRVTSILGFTYDKQVEEHALPHEVTGKKEYEIPYLDDDAYMMQKLWKEKKYWQNIELENMKLLEEQKTENDVKHRRSLRITYNDISQVKGLRYK</sequence>
<accession>A0A0N5A541</accession>
<dbReference type="GO" id="GO:0032543">
    <property type="term" value="P:mitochondrial translation"/>
    <property type="evidence" value="ECO:0007669"/>
    <property type="project" value="TreeGrafter"/>
</dbReference>
<organism evidence="7 8">
    <name type="scientific">Parastrongyloides trichosuri</name>
    <name type="common">Possum-specific nematode worm</name>
    <dbReference type="NCBI Taxonomy" id="131310"/>
    <lineage>
        <taxon>Eukaryota</taxon>
        <taxon>Metazoa</taxon>
        <taxon>Ecdysozoa</taxon>
        <taxon>Nematoda</taxon>
        <taxon>Chromadorea</taxon>
        <taxon>Rhabditida</taxon>
        <taxon>Tylenchina</taxon>
        <taxon>Panagrolaimomorpha</taxon>
        <taxon>Strongyloidoidea</taxon>
        <taxon>Strongyloididae</taxon>
        <taxon>Parastrongyloides</taxon>
    </lineage>
</organism>
<dbReference type="WBParaSite" id="PTRK_0001682500.1">
    <property type="protein sequence ID" value="PTRK_0001682500.1"/>
    <property type="gene ID" value="PTRK_0001682500"/>
</dbReference>
<evidence type="ECO:0000256" key="3">
    <source>
        <dbReference type="ARBA" id="ARBA00022980"/>
    </source>
</evidence>
<evidence type="ECO:0000256" key="2">
    <source>
        <dbReference type="ARBA" id="ARBA00009254"/>
    </source>
</evidence>
<dbReference type="PANTHER" id="PTHR21183:SF18">
    <property type="entry name" value="LARGE RIBOSOMAL SUBUNIT PROTEIN UL29M"/>
    <property type="match status" value="1"/>
</dbReference>
<dbReference type="GO" id="GO:0005762">
    <property type="term" value="C:mitochondrial large ribosomal subunit"/>
    <property type="evidence" value="ECO:0007669"/>
    <property type="project" value="TreeGrafter"/>
</dbReference>
<protein>
    <recommendedName>
        <fullName evidence="6">Large ribosomal subunit protein uL29m</fullName>
    </recommendedName>
</protein>
<dbReference type="InterPro" id="IPR038340">
    <property type="entry name" value="MRP-L47_sf"/>
</dbReference>
<evidence type="ECO:0000256" key="4">
    <source>
        <dbReference type="ARBA" id="ARBA00023128"/>
    </source>
</evidence>
<dbReference type="AlphaFoldDB" id="A0A0N5A541"/>
<dbReference type="Gene3D" id="6.10.330.20">
    <property type="match status" value="1"/>
</dbReference>
<comment type="subcellular location">
    <subcellularLocation>
        <location evidence="1">Mitochondrion</location>
    </subcellularLocation>
</comment>
<keyword evidence="7" id="KW-1185">Reference proteome</keyword>
<evidence type="ECO:0000256" key="5">
    <source>
        <dbReference type="ARBA" id="ARBA00023274"/>
    </source>
</evidence>
<dbReference type="InterPro" id="IPR010729">
    <property type="entry name" value="Ribosomal_uL29_mit"/>
</dbReference>
<evidence type="ECO:0000256" key="6">
    <source>
        <dbReference type="ARBA" id="ARBA00035289"/>
    </source>
</evidence>
<dbReference type="PANTHER" id="PTHR21183">
    <property type="entry name" value="RIBOSOMAL PROTEIN L47, MITOCHONDRIAL-RELATED"/>
    <property type="match status" value="1"/>
</dbReference>
<name>A0A0N5A541_PARTI</name>
<keyword evidence="3" id="KW-0689">Ribosomal protein</keyword>
<dbReference type="Pfam" id="PF06984">
    <property type="entry name" value="MRP-L47"/>
    <property type="match status" value="1"/>
</dbReference>
<keyword evidence="4" id="KW-0496">Mitochondrion</keyword>
<dbReference type="GO" id="GO:0003735">
    <property type="term" value="F:structural constituent of ribosome"/>
    <property type="evidence" value="ECO:0007669"/>
    <property type="project" value="InterPro"/>
</dbReference>
<evidence type="ECO:0000256" key="1">
    <source>
        <dbReference type="ARBA" id="ARBA00004173"/>
    </source>
</evidence>
<keyword evidence="5" id="KW-0687">Ribonucleoprotein</keyword>
<comment type="similarity">
    <text evidence="2">Belongs to the universal ribosomal protein uL29 family.</text>
</comment>